<dbReference type="GO" id="GO:0016787">
    <property type="term" value="F:hydrolase activity"/>
    <property type="evidence" value="ECO:0007669"/>
    <property type="project" value="UniProtKB-KW"/>
</dbReference>
<sequence>MPSPGRIPVTVLTGFLGAGKTTLLNYILTTEHGHRIAVIENEFGGADVDGALLRQRGEEQVVLMSNGCICCTVREDLVRMLGELAARREAGSLAFDRVLIETTGMADPAPVAQTFFVEPEVVGHFALDAVITLVDAMHGMQQLDRHREARQQAGFADRLLITKVDLVDPVALDLLVARLGSLNQRAPVALAHFGETPLAEILDIDAFSLARVEAIDPAFLLPQQHHHTDDIRSFVIRERRPYDMDRLRFALGGLIDRYGSRMLRYKGVLQLAGFDERIVLQGLHTLMALNLAEAWRTDEARESILVFIGETLPEAEFRRVLHACLLGASERSETTFARVMGLLGGSS</sequence>
<evidence type="ECO:0000259" key="7">
    <source>
        <dbReference type="SMART" id="SM00833"/>
    </source>
</evidence>
<evidence type="ECO:0000256" key="6">
    <source>
        <dbReference type="ARBA" id="ARBA00049117"/>
    </source>
</evidence>
<protein>
    <submittedName>
        <fullName evidence="9">Cobalamin biosynthesis protein CobW</fullName>
    </submittedName>
    <submittedName>
        <fullName evidence="8">GTP-binding protein</fullName>
    </submittedName>
</protein>
<comment type="similarity">
    <text evidence="4">Belongs to the SIMIBI class G3E GTPase family. ZNG1 subfamily.</text>
</comment>
<dbReference type="SUPFAM" id="SSF52540">
    <property type="entry name" value="P-loop containing nucleoside triphosphate hydrolases"/>
    <property type="match status" value="1"/>
</dbReference>
<evidence type="ECO:0000313" key="9">
    <source>
        <dbReference type="EMBL" id="PAS93194.1"/>
    </source>
</evidence>
<name>A0A272ESV3_9RHOO</name>
<gene>
    <name evidence="8" type="ORF">BGI27_01155</name>
    <name evidence="9" type="ORF">CGU29_08705</name>
</gene>
<dbReference type="PANTHER" id="PTHR13748">
    <property type="entry name" value="COBW-RELATED"/>
    <property type="match status" value="1"/>
</dbReference>
<dbReference type="Pfam" id="PF02492">
    <property type="entry name" value="cobW"/>
    <property type="match status" value="1"/>
</dbReference>
<dbReference type="OrthoDB" id="9808822at2"/>
<dbReference type="InterPro" id="IPR011629">
    <property type="entry name" value="CobW-like_C"/>
</dbReference>
<accession>A0A272ESV3</accession>
<evidence type="ECO:0000256" key="5">
    <source>
        <dbReference type="ARBA" id="ARBA00045658"/>
    </source>
</evidence>
<dbReference type="EMBL" id="NMRN01000021">
    <property type="protein sequence ID" value="PAS93194.1"/>
    <property type="molecule type" value="Genomic_DNA"/>
</dbReference>
<reference evidence="8 11" key="1">
    <citation type="submission" date="2016-08" db="EMBL/GenBank/DDBJ databases">
        <title>Candidatus Dactylopiibacterium carminicum genome sequence.</title>
        <authorList>
            <person name="Ramirez-Puebla S.T."/>
            <person name="Ormeno-Orrillo E."/>
            <person name="Vera-Ponce De Leon A."/>
            <person name="Luis L."/>
            <person name="Sanchez-Flores A."/>
            <person name="Monica R."/>
            <person name="Martinez-Romero E."/>
        </authorList>
    </citation>
    <scope>NUCLEOTIDE SEQUENCE [LARGE SCALE GENOMIC DNA]</scope>
    <source>
        <strain evidence="8">END1</strain>
    </source>
</reference>
<evidence type="ECO:0000256" key="1">
    <source>
        <dbReference type="ARBA" id="ARBA00022741"/>
    </source>
</evidence>
<evidence type="ECO:0000256" key="3">
    <source>
        <dbReference type="ARBA" id="ARBA00023186"/>
    </source>
</evidence>
<dbReference type="Gene3D" id="3.30.1220.10">
    <property type="entry name" value="CobW-like, C-terminal domain"/>
    <property type="match status" value="1"/>
</dbReference>
<comment type="caution">
    <text evidence="9">The sequence shown here is derived from an EMBL/GenBank/DDBJ whole genome shotgun (WGS) entry which is preliminary data.</text>
</comment>
<evidence type="ECO:0000313" key="8">
    <source>
        <dbReference type="EMBL" id="KAF7600737.1"/>
    </source>
</evidence>
<keyword evidence="11" id="KW-1185">Reference proteome</keyword>
<dbReference type="InterPro" id="IPR003495">
    <property type="entry name" value="CobW/HypB/UreG_nucleotide-bd"/>
</dbReference>
<dbReference type="InterPro" id="IPR051316">
    <property type="entry name" value="Zinc-reg_GTPase_activator"/>
</dbReference>
<feature type="domain" description="CobW C-terminal" evidence="7">
    <location>
        <begin position="231"/>
        <end position="325"/>
    </location>
</feature>
<dbReference type="GO" id="GO:0000166">
    <property type="term" value="F:nucleotide binding"/>
    <property type="evidence" value="ECO:0007669"/>
    <property type="project" value="UniProtKB-KW"/>
</dbReference>
<comment type="function">
    <text evidence="5">Zinc chaperone that directly transfers zinc cofactor to target proteins, thereby activating them. Zinc is transferred from the CXCC motif in the GTPase domain to the zinc binding site in target proteins in a process requiring GTP hydrolysis.</text>
</comment>
<keyword evidence="1" id="KW-0547">Nucleotide-binding</keyword>
<dbReference type="EMBL" id="MDUX01000002">
    <property type="protein sequence ID" value="KAF7600737.1"/>
    <property type="molecule type" value="Genomic_DNA"/>
</dbReference>
<proteinExistence type="inferred from homology"/>
<dbReference type="Gene3D" id="3.40.50.300">
    <property type="entry name" value="P-loop containing nucleotide triphosphate hydrolases"/>
    <property type="match status" value="1"/>
</dbReference>
<dbReference type="SUPFAM" id="SSF90002">
    <property type="entry name" value="Hypothetical protein YjiA, C-terminal domain"/>
    <property type="match status" value="1"/>
</dbReference>
<evidence type="ECO:0000313" key="10">
    <source>
        <dbReference type="Proteomes" id="UP000216107"/>
    </source>
</evidence>
<evidence type="ECO:0000256" key="2">
    <source>
        <dbReference type="ARBA" id="ARBA00022801"/>
    </source>
</evidence>
<dbReference type="RefSeq" id="WP_095523085.1">
    <property type="nucleotide sequence ID" value="NZ_MDUX01000002.1"/>
</dbReference>
<dbReference type="GO" id="GO:0005737">
    <property type="term" value="C:cytoplasm"/>
    <property type="evidence" value="ECO:0007669"/>
    <property type="project" value="TreeGrafter"/>
</dbReference>
<evidence type="ECO:0000256" key="4">
    <source>
        <dbReference type="ARBA" id="ARBA00034320"/>
    </source>
</evidence>
<keyword evidence="3" id="KW-0143">Chaperone</keyword>
<dbReference type="InterPro" id="IPR027417">
    <property type="entry name" value="P-loop_NTPase"/>
</dbReference>
<reference evidence="9 10" key="2">
    <citation type="submission" date="2017-07" db="EMBL/GenBank/DDBJ databases">
        <title>Candidatus Dactylopiibacterium carminicum, a nitrogen-fixing symbiont of the cochineal insect Dactylopius coccus and Dactylopius opuntiae (Hemiptera: Coccoidea: Dactylopiidae).</title>
        <authorList>
            <person name="Vera A."/>
        </authorList>
    </citation>
    <scope>NUCLEOTIDE SEQUENCE [LARGE SCALE GENOMIC DNA]</scope>
    <source>
        <strain evidence="9 10">NFDCM</strain>
    </source>
</reference>
<keyword evidence="2" id="KW-0378">Hydrolase</keyword>
<dbReference type="InterPro" id="IPR036627">
    <property type="entry name" value="CobW-likC_sf"/>
</dbReference>
<dbReference type="CDD" id="cd03112">
    <property type="entry name" value="CobW-like"/>
    <property type="match status" value="1"/>
</dbReference>
<dbReference type="PANTHER" id="PTHR13748:SF62">
    <property type="entry name" value="COBW DOMAIN-CONTAINING PROTEIN"/>
    <property type="match status" value="1"/>
</dbReference>
<dbReference type="SMART" id="SM00833">
    <property type="entry name" value="CobW_C"/>
    <property type="match status" value="1"/>
</dbReference>
<organism evidence="9 10">
    <name type="scientific">Candidatus Dactylopiibacterium carminicum</name>
    <dbReference type="NCBI Taxonomy" id="857335"/>
    <lineage>
        <taxon>Bacteria</taxon>
        <taxon>Pseudomonadati</taxon>
        <taxon>Pseudomonadota</taxon>
        <taxon>Betaproteobacteria</taxon>
        <taxon>Rhodocyclales</taxon>
        <taxon>Rhodocyclaceae</taxon>
        <taxon>Candidatus Dactylopiibacterium</taxon>
    </lineage>
</organism>
<dbReference type="Proteomes" id="UP000623509">
    <property type="component" value="Unassembled WGS sequence"/>
</dbReference>
<dbReference type="Proteomes" id="UP000216107">
    <property type="component" value="Unassembled WGS sequence"/>
</dbReference>
<dbReference type="Pfam" id="PF07683">
    <property type="entry name" value="CobW_C"/>
    <property type="match status" value="1"/>
</dbReference>
<dbReference type="AlphaFoldDB" id="A0A272ESV3"/>
<evidence type="ECO:0000313" key="11">
    <source>
        <dbReference type="Proteomes" id="UP000623509"/>
    </source>
</evidence>
<comment type="catalytic activity">
    <reaction evidence="6">
        <text>GTP + H2O = GDP + phosphate + H(+)</text>
        <dbReference type="Rhea" id="RHEA:19669"/>
        <dbReference type="ChEBI" id="CHEBI:15377"/>
        <dbReference type="ChEBI" id="CHEBI:15378"/>
        <dbReference type="ChEBI" id="CHEBI:37565"/>
        <dbReference type="ChEBI" id="CHEBI:43474"/>
        <dbReference type="ChEBI" id="CHEBI:58189"/>
    </reaction>
    <physiologicalReaction direction="left-to-right" evidence="6">
        <dbReference type="Rhea" id="RHEA:19670"/>
    </physiologicalReaction>
</comment>